<evidence type="ECO:0008006" key="5">
    <source>
        <dbReference type="Google" id="ProtNLM"/>
    </source>
</evidence>
<dbReference type="Proteomes" id="UP001549047">
    <property type="component" value="Unassembled WGS sequence"/>
</dbReference>
<keyword evidence="2" id="KW-0472">Membrane</keyword>
<name>A0ABV2IZS0_9HYPH</name>
<evidence type="ECO:0000256" key="1">
    <source>
        <dbReference type="SAM" id="MobiDB-lite"/>
    </source>
</evidence>
<dbReference type="EMBL" id="JBEPMB010000002">
    <property type="protein sequence ID" value="MET3613975.1"/>
    <property type="molecule type" value="Genomic_DNA"/>
</dbReference>
<feature type="transmembrane region" description="Helical" evidence="2">
    <location>
        <begin position="141"/>
        <end position="163"/>
    </location>
</feature>
<comment type="caution">
    <text evidence="3">The sequence shown here is derived from an EMBL/GenBank/DDBJ whole genome shotgun (WGS) entry which is preliminary data.</text>
</comment>
<keyword evidence="2" id="KW-1133">Transmembrane helix</keyword>
<evidence type="ECO:0000313" key="4">
    <source>
        <dbReference type="Proteomes" id="UP001549047"/>
    </source>
</evidence>
<dbReference type="RefSeq" id="WP_354556466.1">
    <property type="nucleotide sequence ID" value="NZ_JBEPMB010000002.1"/>
</dbReference>
<keyword evidence="2" id="KW-0812">Transmembrane</keyword>
<keyword evidence="4" id="KW-1185">Reference proteome</keyword>
<feature type="region of interest" description="Disordered" evidence="1">
    <location>
        <begin position="1"/>
        <end position="32"/>
    </location>
</feature>
<feature type="transmembrane region" description="Helical" evidence="2">
    <location>
        <begin position="87"/>
        <end position="107"/>
    </location>
</feature>
<protein>
    <recommendedName>
        <fullName evidence="5">Transmembrane protein</fullName>
    </recommendedName>
</protein>
<evidence type="ECO:0000256" key="2">
    <source>
        <dbReference type="SAM" id="Phobius"/>
    </source>
</evidence>
<gene>
    <name evidence="3" type="ORF">ABID16_002304</name>
</gene>
<evidence type="ECO:0000313" key="3">
    <source>
        <dbReference type="EMBL" id="MET3613975.1"/>
    </source>
</evidence>
<sequence length="171" mass="19440">MQNNVKFGRRGAPKRAPEPAHAPPPKADSKTDVDLKSLYANFQADVARENAQAQGDGGSLLRTEKTPGGKLGKAFHDWTMRSKTNMAIGLTLVFSLTSFPFLLQFYFYNKHKALYIICRRCSFFTTEHLIYYDKSPTYFKFLLIVYVSVGVSLHAYLIFILLYRAARNRSS</sequence>
<reference evidence="3 4" key="1">
    <citation type="submission" date="2024-06" db="EMBL/GenBank/DDBJ databases">
        <title>Genomic Encyclopedia of Type Strains, Phase IV (KMG-IV): sequencing the most valuable type-strain genomes for metagenomic binning, comparative biology and taxonomic classification.</title>
        <authorList>
            <person name="Goeker M."/>
        </authorList>
    </citation>
    <scope>NUCLEOTIDE SEQUENCE [LARGE SCALE GENOMIC DNA]</scope>
    <source>
        <strain evidence="3 4">DSM 29780</strain>
    </source>
</reference>
<proteinExistence type="predicted"/>
<organism evidence="3 4">
    <name type="scientific">Rhizobium aquaticum</name>
    <dbReference type="NCBI Taxonomy" id="1549636"/>
    <lineage>
        <taxon>Bacteria</taxon>
        <taxon>Pseudomonadati</taxon>
        <taxon>Pseudomonadota</taxon>
        <taxon>Alphaproteobacteria</taxon>
        <taxon>Hyphomicrobiales</taxon>
        <taxon>Rhizobiaceae</taxon>
        <taxon>Rhizobium/Agrobacterium group</taxon>
        <taxon>Rhizobium</taxon>
    </lineage>
</organism>
<accession>A0ABV2IZS0</accession>